<dbReference type="Proteomes" id="UP000250579">
    <property type="component" value="Chromosome"/>
</dbReference>
<evidence type="ECO:0000256" key="1">
    <source>
        <dbReference type="SAM" id="Phobius"/>
    </source>
</evidence>
<protein>
    <submittedName>
        <fullName evidence="2">Uncharacterized protein</fullName>
    </submittedName>
</protein>
<accession>A0A2Z5AC87</accession>
<keyword evidence="1" id="KW-0812">Transmembrane</keyword>
<organism evidence="2 3">
    <name type="scientific">Pseudomonas oryzihabitans</name>
    <dbReference type="NCBI Taxonomy" id="47885"/>
    <lineage>
        <taxon>Bacteria</taxon>
        <taxon>Pseudomonadati</taxon>
        <taxon>Pseudomonadota</taxon>
        <taxon>Gammaproteobacteria</taxon>
        <taxon>Pseudomonadales</taxon>
        <taxon>Pseudomonadaceae</taxon>
        <taxon>Pseudomonas</taxon>
    </lineage>
</organism>
<dbReference type="AlphaFoldDB" id="A0A2Z5AC87"/>
<keyword evidence="1" id="KW-0472">Membrane</keyword>
<evidence type="ECO:0000313" key="3">
    <source>
        <dbReference type="Proteomes" id="UP000250579"/>
    </source>
</evidence>
<feature type="transmembrane region" description="Helical" evidence="1">
    <location>
        <begin position="69"/>
        <end position="86"/>
    </location>
</feature>
<feature type="transmembrane region" description="Helical" evidence="1">
    <location>
        <begin position="29"/>
        <end position="49"/>
    </location>
</feature>
<reference evidence="2 3" key="1">
    <citation type="submission" date="2017-06" db="EMBL/GenBank/DDBJ databases">
        <title>Evolution towards high GC content and high-temperature stress adaptation in endophytic Pseudomonas oryzihabitans impacted its plant-growth promoting traits.</title>
        <authorList>
            <person name="Nascimento F.X."/>
        </authorList>
    </citation>
    <scope>NUCLEOTIDE SEQUENCE [LARGE SCALE GENOMIC DNA]</scope>
    <source>
        <strain evidence="2 3">MS8</strain>
    </source>
</reference>
<name>A0A2Z5AC87_9PSED</name>
<dbReference type="EMBL" id="CP022198">
    <property type="protein sequence ID" value="AXA67883.1"/>
    <property type="molecule type" value="Genomic_DNA"/>
</dbReference>
<sequence>MTMTTTSWSRRAQAVLSFGRRGLGLTWSLLWPFLLAVSIALGFVLVAAWGFGDLQSYRQWQADHHTHFLVWRTCLYAGLVTFWWPCRKRLIAANEDRGRLYRCEVMAVLVIGLFELRNAGML</sequence>
<proteinExistence type="predicted"/>
<evidence type="ECO:0000313" key="2">
    <source>
        <dbReference type="EMBL" id="AXA67883.1"/>
    </source>
</evidence>
<gene>
    <name evidence="2" type="ORF">CE139_19465</name>
</gene>
<keyword evidence="1" id="KW-1133">Transmembrane helix</keyword>